<dbReference type="AlphaFoldDB" id="A0A5J4T493"/>
<dbReference type="SUPFAM" id="SSF51445">
    <property type="entry name" value="(Trans)glycosidases"/>
    <property type="match status" value="1"/>
</dbReference>
<dbReference type="EMBL" id="SNRY01000003">
    <property type="protein sequence ID" value="KAA6352300.1"/>
    <property type="molecule type" value="Genomic_DNA"/>
</dbReference>
<dbReference type="Pfam" id="PF22633">
    <property type="entry name" value="F5_F8_type_C_2"/>
    <property type="match status" value="1"/>
</dbReference>
<dbReference type="PANTHER" id="PTHR10030">
    <property type="entry name" value="ALPHA-L-FUCOSIDASE"/>
    <property type="match status" value="1"/>
</dbReference>
<dbReference type="InterPro" id="IPR008979">
    <property type="entry name" value="Galactose-bd-like_sf"/>
</dbReference>
<reference evidence="8" key="1">
    <citation type="submission" date="2019-03" db="EMBL/GenBank/DDBJ databases">
        <title>Single cell metagenomics reveals metabolic interactions within the superorganism composed of flagellate Streblomastix strix and complex community of Bacteroidetes bacteria on its surface.</title>
        <authorList>
            <person name="Treitli S.C."/>
            <person name="Kolisko M."/>
            <person name="Husnik F."/>
            <person name="Keeling P."/>
            <person name="Hampl V."/>
        </authorList>
    </citation>
    <scope>NUCLEOTIDE SEQUENCE</scope>
    <source>
        <strain evidence="8">STM</strain>
    </source>
</reference>
<dbReference type="Gene3D" id="3.20.20.80">
    <property type="entry name" value="Glycosidases"/>
    <property type="match status" value="1"/>
</dbReference>
<evidence type="ECO:0000256" key="1">
    <source>
        <dbReference type="ARBA" id="ARBA00004071"/>
    </source>
</evidence>
<evidence type="ECO:0000256" key="3">
    <source>
        <dbReference type="ARBA" id="ARBA00012662"/>
    </source>
</evidence>
<accession>A0A5J4T493</accession>
<evidence type="ECO:0000256" key="6">
    <source>
        <dbReference type="ARBA" id="ARBA00023295"/>
    </source>
</evidence>
<keyword evidence="4" id="KW-0732">Signal</keyword>
<dbReference type="InterPro" id="IPR017853">
    <property type="entry name" value="GH"/>
</dbReference>
<dbReference type="FunFam" id="3.20.20.80:FF:000052">
    <property type="entry name" value="Putative alpha-L-fucosidase 1"/>
    <property type="match status" value="1"/>
</dbReference>
<dbReference type="GO" id="GO:0006004">
    <property type="term" value="P:fucose metabolic process"/>
    <property type="evidence" value="ECO:0007669"/>
    <property type="project" value="InterPro"/>
</dbReference>
<dbReference type="EC" id="3.2.1.51" evidence="3"/>
<organism evidence="8">
    <name type="scientific">termite gut metagenome</name>
    <dbReference type="NCBI Taxonomy" id="433724"/>
    <lineage>
        <taxon>unclassified sequences</taxon>
        <taxon>metagenomes</taxon>
        <taxon>organismal metagenomes</taxon>
    </lineage>
</organism>
<dbReference type="InterPro" id="IPR016286">
    <property type="entry name" value="FUC_metazoa-typ"/>
</dbReference>
<keyword evidence="6" id="KW-0326">Glycosidase</keyword>
<keyword evidence="5" id="KW-0378">Hydrolase</keyword>
<dbReference type="PRINTS" id="PR00741">
    <property type="entry name" value="GLHYDRLASE29"/>
</dbReference>
<evidence type="ECO:0000313" key="8">
    <source>
        <dbReference type="EMBL" id="KAA6352300.1"/>
    </source>
</evidence>
<dbReference type="InterPro" id="IPR000933">
    <property type="entry name" value="Glyco_hydro_29"/>
</dbReference>
<evidence type="ECO:0000256" key="4">
    <source>
        <dbReference type="ARBA" id="ARBA00022729"/>
    </source>
</evidence>
<evidence type="ECO:0000256" key="5">
    <source>
        <dbReference type="ARBA" id="ARBA00022801"/>
    </source>
</evidence>
<evidence type="ECO:0000259" key="7">
    <source>
        <dbReference type="PROSITE" id="PS50022"/>
    </source>
</evidence>
<evidence type="ECO:0000256" key="2">
    <source>
        <dbReference type="ARBA" id="ARBA00007951"/>
    </source>
</evidence>
<dbReference type="PROSITE" id="PS51257">
    <property type="entry name" value="PROKAR_LIPOPROTEIN"/>
    <property type="match status" value="1"/>
</dbReference>
<protein>
    <recommendedName>
        <fullName evidence="3">alpha-L-fucosidase</fullName>
        <ecNumber evidence="3">3.2.1.51</ecNumber>
    </recommendedName>
</protein>
<dbReference type="GO" id="GO:0004560">
    <property type="term" value="F:alpha-L-fucosidase activity"/>
    <property type="evidence" value="ECO:0007669"/>
    <property type="project" value="InterPro"/>
</dbReference>
<dbReference type="InterPro" id="IPR057739">
    <property type="entry name" value="Glyco_hydro_29_N"/>
</dbReference>
<name>A0A5J4T493_9ZZZZ</name>
<proteinExistence type="inferred from homology"/>
<dbReference type="SMART" id="SM00812">
    <property type="entry name" value="Alpha_L_fucos"/>
    <property type="match status" value="1"/>
</dbReference>
<sequence length="485" mass="54920">MNRPYLSIFLLIGALFFSCKDLIDPPQPYGPVPTADQLAWQKMEYYMFVHFGPNTFTNVEWGNGKEDPRVFNPTDLDCRQWVATAKAAGMKGIIITAKHHDGFCLWPSQYSTHTVRESPWKDGKGDVLKELSQACKEGGLKFGVYLSPWDQNHPTYGTLEYNQLFANTLTEVLTGYGDVFEQWFDGANGEGADGKKQAYDWELFHQTVYKNQPHAVIFSDVGPGCRWIGNEQGYAGETDWSRLNITGFEPGLNAPPTDVLNNGNEQGEAWVPGEADVSIRPGWFYSPSTDDKQKTLNQLVDIYYASVGHNSNLLLNVPPDRRGHIHPNDSIRLIEFNRVITESFKTNLLRGAIVKADSYRGNSSRFAAERLLDGNYDSYWTTEDSVLTASVELDLKKEQTSNRLILQEYIPLGQRVAQFNVEYWDGKAGNWKLLAEATTIGYKRILCFPLITAQRFRINILRSLACPVLNNVELYQAPELEIRTE</sequence>
<dbReference type="Pfam" id="PF01120">
    <property type="entry name" value="Alpha_L_fucos"/>
    <property type="match status" value="1"/>
</dbReference>
<feature type="domain" description="F5/8 type C" evidence="7">
    <location>
        <begin position="341"/>
        <end position="477"/>
    </location>
</feature>
<comment type="similarity">
    <text evidence="2">Belongs to the glycosyl hydrolase 29 family.</text>
</comment>
<dbReference type="Gene3D" id="2.60.120.260">
    <property type="entry name" value="Galactose-binding domain-like"/>
    <property type="match status" value="1"/>
</dbReference>
<dbReference type="PROSITE" id="PS50022">
    <property type="entry name" value="FA58C_3"/>
    <property type="match status" value="1"/>
</dbReference>
<dbReference type="SUPFAM" id="SSF49785">
    <property type="entry name" value="Galactose-binding domain-like"/>
    <property type="match status" value="1"/>
</dbReference>
<dbReference type="GO" id="GO:0005764">
    <property type="term" value="C:lysosome"/>
    <property type="evidence" value="ECO:0007669"/>
    <property type="project" value="TreeGrafter"/>
</dbReference>
<comment type="caution">
    <text evidence="8">The sequence shown here is derived from an EMBL/GenBank/DDBJ whole genome shotgun (WGS) entry which is preliminary data.</text>
</comment>
<comment type="function">
    <text evidence="1">Alpha-L-fucosidase is responsible for hydrolyzing the alpha-1,6-linked fucose joined to the reducing-end N-acetylglucosamine of the carbohydrate moieties of glycoproteins.</text>
</comment>
<dbReference type="GO" id="GO:0016139">
    <property type="term" value="P:glycoside catabolic process"/>
    <property type="evidence" value="ECO:0007669"/>
    <property type="project" value="TreeGrafter"/>
</dbReference>
<dbReference type="PANTHER" id="PTHR10030:SF37">
    <property type="entry name" value="ALPHA-L-FUCOSIDASE-RELATED"/>
    <property type="match status" value="1"/>
</dbReference>
<gene>
    <name evidence="8" type="ORF">EZS27_000250</name>
</gene>
<dbReference type="InterPro" id="IPR000421">
    <property type="entry name" value="FA58C"/>
</dbReference>